<keyword evidence="5" id="KW-0804">Transcription</keyword>
<dbReference type="GO" id="GO:0006355">
    <property type="term" value="P:regulation of DNA-templated transcription"/>
    <property type="evidence" value="ECO:0007669"/>
    <property type="project" value="InterPro"/>
</dbReference>
<evidence type="ECO:0000256" key="2">
    <source>
        <dbReference type="ARBA" id="ARBA00022553"/>
    </source>
</evidence>
<evidence type="ECO:0000256" key="3">
    <source>
        <dbReference type="ARBA" id="ARBA00023015"/>
    </source>
</evidence>
<feature type="compositionally biased region" description="Basic and acidic residues" evidence="8">
    <location>
        <begin position="141"/>
        <end position="153"/>
    </location>
</feature>
<dbReference type="InterPro" id="IPR039420">
    <property type="entry name" value="WalR-like"/>
</dbReference>
<dbReference type="Gene3D" id="3.40.50.2300">
    <property type="match status" value="1"/>
</dbReference>
<dbReference type="GO" id="GO:0000160">
    <property type="term" value="P:phosphorelay signal transduction system"/>
    <property type="evidence" value="ECO:0007669"/>
    <property type="project" value="InterPro"/>
</dbReference>
<sequence length="234" mass="26238">MRLLIIDDDPFVSLSLKTILSAEEGIEVEGIGKSGEEAVTLYREYRSDILLMDIQMEGKGGLWAGREILKEDPEAKILYLTTFSDSEYIIEALKMGARGYLIKQEIDSIPPALQAVMSGQSVFGSEIVHRLPSLLSSQGADSHRDGAQREERSFLPPGNTETADSSLAEGWGLTDKEFEIVSLVAEGLNNREIARHLCLGEGTVRNYLSIILEKLNLRDRTQLAVFYYRRQRER</sequence>
<dbReference type="PANTHER" id="PTHR43214:SF40">
    <property type="entry name" value="TRANSCRIPTIONAL REGULATORY PROTEIN LNRK"/>
    <property type="match status" value="1"/>
</dbReference>
<comment type="caution">
    <text evidence="11">The sequence shown here is derived from an EMBL/GenBank/DDBJ whole genome shotgun (WGS) entry which is preliminary data.</text>
</comment>
<feature type="region of interest" description="Disordered" evidence="8">
    <location>
        <begin position="136"/>
        <end position="166"/>
    </location>
</feature>
<dbReference type="PRINTS" id="PR00038">
    <property type="entry name" value="HTHLUXR"/>
</dbReference>
<keyword evidence="3" id="KW-0805">Transcription regulation</keyword>
<dbReference type="SUPFAM" id="SSF52172">
    <property type="entry name" value="CheY-like"/>
    <property type="match status" value="1"/>
</dbReference>
<organism evidence="11 12">
    <name type="scientific">Candidatus Limivivens merdigallinarum</name>
    <dbReference type="NCBI Taxonomy" id="2840859"/>
    <lineage>
        <taxon>Bacteria</taxon>
        <taxon>Bacillati</taxon>
        <taxon>Bacillota</taxon>
        <taxon>Clostridia</taxon>
        <taxon>Lachnospirales</taxon>
        <taxon>Lachnospiraceae</taxon>
        <taxon>Lachnospiraceae incertae sedis</taxon>
        <taxon>Candidatus Limivivens</taxon>
    </lineage>
</organism>
<dbReference type="CDD" id="cd06170">
    <property type="entry name" value="LuxR_C_like"/>
    <property type="match status" value="1"/>
</dbReference>
<evidence type="ECO:0000256" key="1">
    <source>
        <dbReference type="ARBA" id="ARBA00018672"/>
    </source>
</evidence>
<reference evidence="11" key="2">
    <citation type="journal article" date="2021" name="PeerJ">
        <title>Extensive microbial diversity within the chicken gut microbiome revealed by metagenomics and culture.</title>
        <authorList>
            <person name="Gilroy R."/>
            <person name="Ravi A."/>
            <person name="Getino M."/>
            <person name="Pursley I."/>
            <person name="Horton D.L."/>
            <person name="Alikhan N.F."/>
            <person name="Baker D."/>
            <person name="Gharbi K."/>
            <person name="Hall N."/>
            <person name="Watson M."/>
            <person name="Adriaenssens E.M."/>
            <person name="Foster-Nyarko E."/>
            <person name="Jarju S."/>
            <person name="Secka A."/>
            <person name="Antonio M."/>
            <person name="Oren A."/>
            <person name="Chaudhuri R.R."/>
            <person name="La Ragione R."/>
            <person name="Hildebrand F."/>
            <person name="Pallen M.J."/>
        </authorList>
    </citation>
    <scope>NUCLEOTIDE SEQUENCE</scope>
    <source>
        <strain evidence="11">ChiSjej3B21-11622</strain>
    </source>
</reference>
<dbReference type="Pfam" id="PF00196">
    <property type="entry name" value="GerE"/>
    <property type="match status" value="1"/>
</dbReference>
<evidence type="ECO:0000259" key="10">
    <source>
        <dbReference type="PROSITE" id="PS50110"/>
    </source>
</evidence>
<dbReference type="InterPro" id="IPR016032">
    <property type="entry name" value="Sig_transdc_resp-reg_C-effctor"/>
</dbReference>
<evidence type="ECO:0000313" key="12">
    <source>
        <dbReference type="Proteomes" id="UP000886886"/>
    </source>
</evidence>
<dbReference type="SUPFAM" id="SSF46894">
    <property type="entry name" value="C-terminal effector domain of the bipartite response regulators"/>
    <property type="match status" value="1"/>
</dbReference>
<dbReference type="InterPro" id="IPR001789">
    <property type="entry name" value="Sig_transdc_resp-reg_receiver"/>
</dbReference>
<dbReference type="GO" id="GO:0003677">
    <property type="term" value="F:DNA binding"/>
    <property type="evidence" value="ECO:0007669"/>
    <property type="project" value="UniProtKB-KW"/>
</dbReference>
<dbReference type="Proteomes" id="UP000886886">
    <property type="component" value="Unassembled WGS sequence"/>
</dbReference>
<dbReference type="PROSITE" id="PS50110">
    <property type="entry name" value="RESPONSE_REGULATORY"/>
    <property type="match status" value="1"/>
</dbReference>
<evidence type="ECO:0000256" key="4">
    <source>
        <dbReference type="ARBA" id="ARBA00023125"/>
    </source>
</evidence>
<dbReference type="Pfam" id="PF00072">
    <property type="entry name" value="Response_reg"/>
    <property type="match status" value="1"/>
</dbReference>
<dbReference type="SMART" id="SM00448">
    <property type="entry name" value="REC"/>
    <property type="match status" value="1"/>
</dbReference>
<proteinExistence type="predicted"/>
<name>A0A9D0ZUI5_9FIRM</name>
<protein>
    <recommendedName>
        <fullName evidence="1">Stage 0 sporulation protein A homolog</fullName>
    </recommendedName>
</protein>
<dbReference type="PROSITE" id="PS50043">
    <property type="entry name" value="HTH_LUXR_2"/>
    <property type="match status" value="1"/>
</dbReference>
<feature type="modified residue" description="4-aspartylphosphate" evidence="7">
    <location>
        <position position="53"/>
    </location>
</feature>
<evidence type="ECO:0000256" key="5">
    <source>
        <dbReference type="ARBA" id="ARBA00023163"/>
    </source>
</evidence>
<accession>A0A9D0ZUI5</accession>
<dbReference type="SMART" id="SM00421">
    <property type="entry name" value="HTH_LUXR"/>
    <property type="match status" value="1"/>
</dbReference>
<dbReference type="AlphaFoldDB" id="A0A9D0ZUI5"/>
<feature type="domain" description="HTH luxR-type" evidence="9">
    <location>
        <begin position="166"/>
        <end position="231"/>
    </location>
</feature>
<keyword evidence="2 7" id="KW-0597">Phosphoprotein</keyword>
<comment type="function">
    <text evidence="6">May play the central regulatory role in sporulation. It may be an element of the effector pathway responsible for the activation of sporulation genes in response to nutritional stress. Spo0A may act in concert with spo0H (a sigma factor) to control the expression of some genes that are critical to the sporulation process.</text>
</comment>
<dbReference type="CDD" id="cd17535">
    <property type="entry name" value="REC_NarL-like"/>
    <property type="match status" value="1"/>
</dbReference>
<keyword evidence="4" id="KW-0238">DNA-binding</keyword>
<evidence type="ECO:0000256" key="7">
    <source>
        <dbReference type="PROSITE-ProRule" id="PRU00169"/>
    </source>
</evidence>
<evidence type="ECO:0000313" key="11">
    <source>
        <dbReference type="EMBL" id="HIQ96131.1"/>
    </source>
</evidence>
<dbReference type="InterPro" id="IPR011006">
    <property type="entry name" value="CheY-like_superfamily"/>
</dbReference>
<dbReference type="InterPro" id="IPR058245">
    <property type="entry name" value="NreC/VraR/RcsB-like_REC"/>
</dbReference>
<dbReference type="InterPro" id="IPR000792">
    <property type="entry name" value="Tscrpt_reg_LuxR_C"/>
</dbReference>
<dbReference type="PANTHER" id="PTHR43214">
    <property type="entry name" value="TWO-COMPONENT RESPONSE REGULATOR"/>
    <property type="match status" value="1"/>
</dbReference>
<reference evidence="11" key="1">
    <citation type="submission" date="2020-10" db="EMBL/GenBank/DDBJ databases">
        <authorList>
            <person name="Gilroy R."/>
        </authorList>
    </citation>
    <scope>NUCLEOTIDE SEQUENCE</scope>
    <source>
        <strain evidence="11">ChiSjej3B21-11622</strain>
    </source>
</reference>
<evidence type="ECO:0000256" key="6">
    <source>
        <dbReference type="ARBA" id="ARBA00024867"/>
    </source>
</evidence>
<dbReference type="EMBL" id="DVFT01000092">
    <property type="protein sequence ID" value="HIQ96131.1"/>
    <property type="molecule type" value="Genomic_DNA"/>
</dbReference>
<feature type="domain" description="Response regulatory" evidence="10">
    <location>
        <begin position="2"/>
        <end position="118"/>
    </location>
</feature>
<evidence type="ECO:0000256" key="8">
    <source>
        <dbReference type="SAM" id="MobiDB-lite"/>
    </source>
</evidence>
<evidence type="ECO:0000259" key="9">
    <source>
        <dbReference type="PROSITE" id="PS50043"/>
    </source>
</evidence>
<gene>
    <name evidence="11" type="ORF">IAB26_06185</name>
</gene>